<evidence type="ECO:0000259" key="1">
    <source>
        <dbReference type="Pfam" id="PF22917"/>
    </source>
</evidence>
<gene>
    <name evidence="2" type="ORF">TRUGW13939_06888</name>
</gene>
<organism evidence="2 3">
    <name type="scientific">Talaromyces rugulosus</name>
    <name type="common">Penicillium rugulosum</name>
    <dbReference type="NCBI Taxonomy" id="121627"/>
    <lineage>
        <taxon>Eukaryota</taxon>
        <taxon>Fungi</taxon>
        <taxon>Dikarya</taxon>
        <taxon>Ascomycota</taxon>
        <taxon>Pezizomycotina</taxon>
        <taxon>Eurotiomycetes</taxon>
        <taxon>Eurotiomycetidae</taxon>
        <taxon>Eurotiales</taxon>
        <taxon>Trichocomaceae</taxon>
        <taxon>Talaromyces</taxon>
        <taxon>Talaromyces sect. Islandici</taxon>
    </lineage>
</organism>
<sequence>MSETTSRHALVIGASGLAGWAVVNEILKEYPTKGTFAKVTAVVNRPLSIARARWPTASNVQIQLVSGVNLTAGSLKDTVTQLRDKIPDLETVTHLYHFAYQQMDNPAEEVQTNLSMLERVVTALTTYATRLEFVVVPSGSRAYGIYSSDRCFTAPFKESMGRIPEPERSKIHYYLVQDYLARASEQQRWTWCEVRPDAIIGFTPNGSTFSLAAHWFNYLSIYAAVEGKGAKVPYPGIEKAYHSLFNGVSSDMIARFSIWASLHPEKTGNGEIYNIVDQTRPLSMKTHWPAIAGFFGLEGTGPTENQDPILLRPTEYMEKHQDKVPGGGASKLWKASWLDEYGHWTSFDRQFCADKIRSVGFVEERDANSSWVDTFALLKATQEDAAEN</sequence>
<dbReference type="EMBL" id="CP055901">
    <property type="protein sequence ID" value="QKX59746.1"/>
    <property type="molecule type" value="Genomic_DNA"/>
</dbReference>
<dbReference type="GeneID" id="55994381"/>
<dbReference type="RefSeq" id="XP_035345923.1">
    <property type="nucleotide sequence ID" value="XM_035490030.1"/>
</dbReference>
<dbReference type="Gene3D" id="3.40.50.720">
    <property type="entry name" value="NAD(P)-binding Rossmann-like Domain"/>
    <property type="match status" value="1"/>
</dbReference>
<keyword evidence="3" id="KW-1185">Reference proteome</keyword>
<evidence type="ECO:0000313" key="2">
    <source>
        <dbReference type="EMBL" id="QKX59746.1"/>
    </source>
</evidence>
<dbReference type="SUPFAM" id="SSF51735">
    <property type="entry name" value="NAD(P)-binding Rossmann-fold domains"/>
    <property type="match status" value="1"/>
</dbReference>
<dbReference type="KEGG" id="trg:TRUGW13939_06888"/>
<dbReference type="PANTHER" id="PTHR32487:SF4">
    <property type="entry name" value="SIRQ PROTEIN"/>
    <property type="match status" value="1"/>
</dbReference>
<protein>
    <recommendedName>
        <fullName evidence="1">PRISE-like Rossmann-fold domain-containing protein</fullName>
    </recommendedName>
</protein>
<name>A0A7H8R118_TALRU</name>
<dbReference type="AlphaFoldDB" id="A0A7H8R118"/>
<evidence type="ECO:0000313" key="3">
    <source>
        <dbReference type="Proteomes" id="UP000509510"/>
    </source>
</evidence>
<dbReference type="Proteomes" id="UP000509510">
    <property type="component" value="Chromosome IV"/>
</dbReference>
<dbReference type="InterPro" id="IPR036291">
    <property type="entry name" value="NAD(P)-bd_dom_sf"/>
</dbReference>
<proteinExistence type="predicted"/>
<accession>A0A7H8R118</accession>
<dbReference type="InterPro" id="IPR055222">
    <property type="entry name" value="PRISE-like_Rossmann-fold"/>
</dbReference>
<reference evidence="3" key="1">
    <citation type="submission" date="2020-06" db="EMBL/GenBank/DDBJ databases">
        <title>A chromosome-scale genome assembly of Talaromyces rugulosus W13939.</title>
        <authorList>
            <person name="Wang B."/>
            <person name="Guo L."/>
            <person name="Ye K."/>
            <person name="Wang L."/>
        </authorList>
    </citation>
    <scope>NUCLEOTIDE SEQUENCE [LARGE SCALE GENOMIC DNA]</scope>
    <source>
        <strain evidence="3">W13939</strain>
    </source>
</reference>
<feature type="domain" description="PRISE-like Rossmann-fold" evidence="1">
    <location>
        <begin position="9"/>
        <end position="323"/>
    </location>
</feature>
<dbReference type="PANTHER" id="PTHR32487">
    <property type="entry name" value="3-OXO-DELTA(4,5)-STEROID 5-BETA-REDUCTASE"/>
    <property type="match status" value="1"/>
</dbReference>
<dbReference type="CDD" id="cd08948">
    <property type="entry name" value="5beta-POR_like_SDR_a"/>
    <property type="match status" value="1"/>
</dbReference>
<dbReference type="OrthoDB" id="1731983at2759"/>
<dbReference type="Pfam" id="PF22917">
    <property type="entry name" value="PRISE"/>
    <property type="match status" value="1"/>
</dbReference>